<evidence type="ECO:0000256" key="1">
    <source>
        <dbReference type="ARBA" id="ARBA00022977"/>
    </source>
</evidence>
<feature type="domain" description="Pyridoxamine kinase/Phosphomethylpyrimidine kinase" evidence="2">
    <location>
        <begin position="13"/>
        <end position="237"/>
    </location>
</feature>
<dbReference type="EMBL" id="AZDA01000140">
    <property type="protein sequence ID" value="KRK32554.1"/>
    <property type="molecule type" value="Genomic_DNA"/>
</dbReference>
<dbReference type="Pfam" id="PF08543">
    <property type="entry name" value="Phos_pyr_kin"/>
    <property type="match status" value="1"/>
</dbReference>
<dbReference type="GO" id="GO:0008902">
    <property type="term" value="F:hydroxymethylpyrimidine kinase activity"/>
    <property type="evidence" value="ECO:0007669"/>
    <property type="project" value="TreeGrafter"/>
</dbReference>
<dbReference type="InterPro" id="IPR013749">
    <property type="entry name" value="PM/HMP-P_kinase-1"/>
</dbReference>
<dbReference type="STRING" id="1423726.FC07_GL001979"/>
<dbReference type="PANTHER" id="PTHR20858">
    <property type="entry name" value="PHOSPHOMETHYLPYRIMIDINE KINASE"/>
    <property type="match status" value="1"/>
</dbReference>
<comment type="caution">
    <text evidence="3">The sequence shown here is derived from an EMBL/GenBank/DDBJ whole genome shotgun (WGS) entry which is preliminary data.</text>
</comment>
<dbReference type="Proteomes" id="UP000051461">
    <property type="component" value="Unassembled WGS sequence"/>
</dbReference>
<keyword evidence="1" id="KW-0784">Thiamine biosynthesis</keyword>
<dbReference type="PANTHER" id="PTHR20858:SF17">
    <property type="entry name" value="HYDROXYMETHYLPYRIMIDINE_PHOSPHOMETHYLPYRIMIDINE KINASE THI20-RELATED"/>
    <property type="match status" value="1"/>
</dbReference>
<evidence type="ECO:0000313" key="4">
    <source>
        <dbReference type="Proteomes" id="UP000051461"/>
    </source>
</evidence>
<keyword evidence="3" id="KW-0808">Transferase</keyword>
<keyword evidence="3" id="KW-0418">Kinase</keyword>
<sequence length="262" mass="28331">MGQVSLGVALPLFAALGFEACPLPTALLSTHTGGLGANTFHDLTPEMPQILQHWQQLDLTFQGLCLGYLGPNALQVWQQWLPNFKATPLRLIDPVMADNGQFYSGFDQHYAQALGTLLPQATVITPNLTEAQLLLGQTPRLTDWTPVQAEQLAHTLSQQFHVTTVVLTGIPLGNQVGVSTYQAGQTATVQQPRQPGHYFGTGDWFASVLGAALLRQRDLVTSVQLGMTFMAQAIAQTRADHGDPRFGLHAQGALVNLMATLK</sequence>
<dbReference type="SUPFAM" id="SSF53613">
    <property type="entry name" value="Ribokinase-like"/>
    <property type="match status" value="1"/>
</dbReference>
<dbReference type="InterPro" id="IPR029056">
    <property type="entry name" value="Ribokinase-like"/>
</dbReference>
<dbReference type="PATRIC" id="fig|1423726.3.peg.2055"/>
<gene>
    <name evidence="3" type="ORF">FC07_GL001979</name>
</gene>
<name>A0A0R1GMN7_9LACO</name>
<reference evidence="3 4" key="1">
    <citation type="journal article" date="2015" name="Genome Announc.">
        <title>Expanding the biotechnology potential of lactobacilli through comparative genomics of 213 strains and associated genera.</title>
        <authorList>
            <person name="Sun Z."/>
            <person name="Harris H.M."/>
            <person name="McCann A."/>
            <person name="Guo C."/>
            <person name="Argimon S."/>
            <person name="Zhang W."/>
            <person name="Yang X."/>
            <person name="Jeffery I.B."/>
            <person name="Cooney J.C."/>
            <person name="Kagawa T.F."/>
            <person name="Liu W."/>
            <person name="Song Y."/>
            <person name="Salvetti E."/>
            <person name="Wrobel A."/>
            <person name="Rasinkangas P."/>
            <person name="Parkhill J."/>
            <person name="Rea M.C."/>
            <person name="O'Sullivan O."/>
            <person name="Ritari J."/>
            <person name="Douillard F.P."/>
            <person name="Paul Ross R."/>
            <person name="Yang R."/>
            <person name="Briner A.E."/>
            <person name="Felis G.E."/>
            <person name="de Vos W.M."/>
            <person name="Barrangou R."/>
            <person name="Klaenhammer T.R."/>
            <person name="Caufield P.W."/>
            <person name="Cui Y."/>
            <person name="Zhang H."/>
            <person name="O'Toole P.W."/>
        </authorList>
    </citation>
    <scope>NUCLEOTIDE SEQUENCE [LARGE SCALE GENOMIC DNA]</scope>
    <source>
        <strain evidence="3 4">DSM 20003</strain>
    </source>
</reference>
<dbReference type="GO" id="GO:0005829">
    <property type="term" value="C:cytosol"/>
    <property type="evidence" value="ECO:0007669"/>
    <property type="project" value="TreeGrafter"/>
</dbReference>
<keyword evidence="4" id="KW-1185">Reference proteome</keyword>
<accession>A0A0R1GMN7</accession>
<organism evidence="3 4">
    <name type="scientific">Loigolactobacillus bifermentans DSM 20003</name>
    <dbReference type="NCBI Taxonomy" id="1423726"/>
    <lineage>
        <taxon>Bacteria</taxon>
        <taxon>Bacillati</taxon>
        <taxon>Bacillota</taxon>
        <taxon>Bacilli</taxon>
        <taxon>Lactobacillales</taxon>
        <taxon>Lactobacillaceae</taxon>
        <taxon>Loigolactobacillus</taxon>
    </lineage>
</organism>
<evidence type="ECO:0000313" key="3">
    <source>
        <dbReference type="EMBL" id="KRK32554.1"/>
    </source>
</evidence>
<protein>
    <submittedName>
        <fullName evidence="3">Pyridoxal pyridoxine pyridoxamine kinase</fullName>
    </submittedName>
</protein>
<evidence type="ECO:0000259" key="2">
    <source>
        <dbReference type="Pfam" id="PF08543"/>
    </source>
</evidence>
<proteinExistence type="predicted"/>
<dbReference type="GO" id="GO:0008972">
    <property type="term" value="F:phosphomethylpyrimidine kinase activity"/>
    <property type="evidence" value="ECO:0007669"/>
    <property type="project" value="TreeGrafter"/>
</dbReference>
<dbReference type="GO" id="GO:0009228">
    <property type="term" value="P:thiamine biosynthetic process"/>
    <property type="evidence" value="ECO:0007669"/>
    <property type="project" value="UniProtKB-KW"/>
</dbReference>
<dbReference type="Gene3D" id="3.40.1190.20">
    <property type="match status" value="1"/>
</dbReference>
<dbReference type="AlphaFoldDB" id="A0A0R1GMN7"/>